<dbReference type="InterPro" id="IPR020472">
    <property type="entry name" value="WD40_PAC1"/>
</dbReference>
<proteinExistence type="predicted"/>
<feature type="compositionally biased region" description="Polar residues" evidence="5">
    <location>
        <begin position="148"/>
        <end position="160"/>
    </location>
</feature>
<dbReference type="PROSITE" id="PS00678">
    <property type="entry name" value="WD_REPEATS_1"/>
    <property type="match status" value="5"/>
</dbReference>
<dbReference type="Pfam" id="PF00400">
    <property type="entry name" value="WD40"/>
    <property type="match status" value="4"/>
</dbReference>
<dbReference type="InterPro" id="IPR001680">
    <property type="entry name" value="WD40_rpt"/>
</dbReference>
<dbReference type="InterPro" id="IPR036322">
    <property type="entry name" value="WD40_repeat_dom_sf"/>
</dbReference>
<sequence length="612" mass="67810">MSQPTRLPSDNPKKEPRSLTSDVWRPLSALANTASLVMSPLTNSILSSTLVTSSGWSNKSDTHHQTLRFLMTKNPTRKLDSKFELGKTTDNLLLGGLSNNDTETGGMSLFEGFQAGLSENLKETAETPLTTPKKHRRRGKKTVEDSGESSGQPKAKGNTSLICNDLEYELDQTVSEIESTKDKKKRIREEIEKIDNLIDELTSKKENFLLQLVKVEKQEKKAEGLLTDLQDKIALFADEELETEIPTPEADDSSESVNDAKQITYGTVKKSLYGHDNTVTCIDFDLTSGLLVSGSTDTTVKVWDLNNYECIRTIQGHNDIIRCVQVQDHILATGSNDGTVCIWNLSISPVVSNDQPPSENTEENVSTSGNASDPEINNSELAAAPQAPVQEYFHGDPSCMNVIAGHNDAICCLQFGNNTLVTGSADKTMKQWDMETGQCIMDMDILWNMKGSNYSMWSSVGDEYGVGGFVGALKFWKYALISGTADGALRMWDLRTGQTHRTLSGHSAPITTLEFDSNYIFSGSLDKTIRIWDIRAGKTFETLHYDNSVTSLQYDKEKIVSTAGQNQIQVYDRITFQHSTFLGHNQPARTVRMKEDVLISGGRDNIVNIWNL</sequence>
<keyword evidence="4" id="KW-0175">Coiled coil</keyword>
<evidence type="ECO:0000256" key="2">
    <source>
        <dbReference type="ARBA" id="ARBA00022737"/>
    </source>
</evidence>
<evidence type="ECO:0000256" key="1">
    <source>
        <dbReference type="ARBA" id="ARBA00022574"/>
    </source>
</evidence>
<dbReference type="Gene3D" id="6.10.280.220">
    <property type="match status" value="1"/>
</dbReference>
<evidence type="ECO:0000313" key="7">
    <source>
        <dbReference type="Proteomes" id="UP001479436"/>
    </source>
</evidence>
<evidence type="ECO:0000256" key="5">
    <source>
        <dbReference type="SAM" id="MobiDB-lite"/>
    </source>
</evidence>
<dbReference type="PANTHER" id="PTHR22847:SF637">
    <property type="entry name" value="WD REPEAT DOMAIN 5B"/>
    <property type="match status" value="1"/>
</dbReference>
<dbReference type="EC" id="1.14.11.27" evidence="6"/>
<dbReference type="PANTHER" id="PTHR22847">
    <property type="entry name" value="WD40 REPEAT PROTEIN"/>
    <property type="match status" value="1"/>
</dbReference>
<gene>
    <name evidence="6" type="primary">MDV1</name>
    <name evidence="6" type="ORF">K7432_004013</name>
</gene>
<evidence type="ECO:0000256" key="4">
    <source>
        <dbReference type="SAM" id="Coils"/>
    </source>
</evidence>
<dbReference type="GO" id="GO:0140680">
    <property type="term" value="F:histone H3K36me/H3K36me2 demethylase activity"/>
    <property type="evidence" value="ECO:0007669"/>
    <property type="project" value="UniProtKB-EC"/>
</dbReference>
<comment type="caution">
    <text evidence="6">The sequence shown here is derived from an EMBL/GenBank/DDBJ whole genome shotgun (WGS) entry which is preliminary data.</text>
</comment>
<dbReference type="PROSITE" id="PS50082">
    <property type="entry name" value="WD_REPEATS_2"/>
    <property type="match status" value="6"/>
</dbReference>
<evidence type="ECO:0000313" key="6">
    <source>
        <dbReference type="EMBL" id="KAK9720638.1"/>
    </source>
</evidence>
<dbReference type="InterPro" id="IPR015943">
    <property type="entry name" value="WD40/YVTN_repeat-like_dom_sf"/>
</dbReference>
<feature type="repeat" description="WD" evidence="3">
    <location>
        <begin position="480"/>
        <end position="502"/>
    </location>
</feature>
<dbReference type="SUPFAM" id="SSF50978">
    <property type="entry name" value="WD40 repeat-like"/>
    <property type="match status" value="1"/>
</dbReference>
<feature type="region of interest" description="Disordered" evidence="5">
    <location>
        <begin position="1"/>
        <end position="20"/>
    </location>
</feature>
<evidence type="ECO:0000256" key="3">
    <source>
        <dbReference type="PROSITE-ProRule" id="PRU00221"/>
    </source>
</evidence>
<keyword evidence="1 3" id="KW-0853">WD repeat</keyword>
<dbReference type="Proteomes" id="UP001479436">
    <property type="component" value="Unassembled WGS sequence"/>
</dbReference>
<dbReference type="PROSITE" id="PS50294">
    <property type="entry name" value="WD_REPEATS_REGION"/>
    <property type="match status" value="5"/>
</dbReference>
<protein>
    <submittedName>
        <fullName evidence="6">Mitochondrial fission protein</fullName>
        <ecNumber evidence="6">1.14.11.27</ecNumber>
    </submittedName>
</protein>
<dbReference type="EMBL" id="JASJQH010007006">
    <property type="protein sequence ID" value="KAK9720638.1"/>
    <property type="molecule type" value="Genomic_DNA"/>
</dbReference>
<organism evidence="6 7">
    <name type="scientific">Basidiobolus ranarum</name>
    <dbReference type="NCBI Taxonomy" id="34480"/>
    <lineage>
        <taxon>Eukaryota</taxon>
        <taxon>Fungi</taxon>
        <taxon>Fungi incertae sedis</taxon>
        <taxon>Zoopagomycota</taxon>
        <taxon>Entomophthoromycotina</taxon>
        <taxon>Basidiobolomycetes</taxon>
        <taxon>Basidiobolales</taxon>
        <taxon>Basidiobolaceae</taxon>
        <taxon>Basidiobolus</taxon>
    </lineage>
</organism>
<feature type="repeat" description="WD" evidence="3">
    <location>
        <begin position="272"/>
        <end position="313"/>
    </location>
</feature>
<feature type="repeat" description="WD" evidence="3">
    <location>
        <begin position="314"/>
        <end position="353"/>
    </location>
</feature>
<name>A0ABR2W5B8_9FUNG</name>
<reference evidence="6 7" key="1">
    <citation type="submission" date="2023-04" db="EMBL/GenBank/DDBJ databases">
        <title>Genome of Basidiobolus ranarum AG-B5.</title>
        <authorList>
            <person name="Stajich J.E."/>
            <person name="Carter-House D."/>
            <person name="Gryganskyi A."/>
        </authorList>
    </citation>
    <scope>NUCLEOTIDE SEQUENCE [LARGE SCALE GENOMIC DNA]</scope>
    <source>
        <strain evidence="6 7">AG-B5</strain>
    </source>
</reference>
<accession>A0ABR2W5B8</accession>
<dbReference type="CDD" id="cd00200">
    <property type="entry name" value="WD40"/>
    <property type="match status" value="1"/>
</dbReference>
<dbReference type="InterPro" id="IPR019775">
    <property type="entry name" value="WD40_repeat_CS"/>
</dbReference>
<dbReference type="PRINTS" id="PR00320">
    <property type="entry name" value="GPROTEINBRPT"/>
</dbReference>
<dbReference type="Gene3D" id="2.130.10.10">
    <property type="entry name" value="YVTN repeat-like/Quinoprotein amine dehydrogenase"/>
    <property type="match status" value="2"/>
</dbReference>
<keyword evidence="7" id="KW-1185">Reference proteome</keyword>
<feature type="region of interest" description="Disordered" evidence="5">
    <location>
        <begin position="122"/>
        <end position="160"/>
    </location>
</feature>
<feature type="repeat" description="WD" evidence="3">
    <location>
        <begin position="581"/>
        <end position="612"/>
    </location>
</feature>
<feature type="coiled-coil region" evidence="4">
    <location>
        <begin position="163"/>
        <end position="232"/>
    </location>
</feature>
<keyword evidence="6" id="KW-0560">Oxidoreductase</keyword>
<dbReference type="SMART" id="SM00320">
    <property type="entry name" value="WD40"/>
    <property type="match status" value="7"/>
</dbReference>
<feature type="repeat" description="WD" evidence="3">
    <location>
        <begin position="503"/>
        <end position="542"/>
    </location>
</feature>
<keyword evidence="2" id="KW-0677">Repeat</keyword>
<feature type="region of interest" description="Disordered" evidence="5">
    <location>
        <begin position="352"/>
        <end position="376"/>
    </location>
</feature>
<feature type="repeat" description="WD" evidence="3">
    <location>
        <begin position="403"/>
        <end position="442"/>
    </location>
</feature>